<feature type="domain" description="Amidase" evidence="2">
    <location>
        <begin position="61"/>
        <end position="512"/>
    </location>
</feature>
<feature type="chain" id="PRO_5042965034" evidence="1">
    <location>
        <begin position="26"/>
        <end position="545"/>
    </location>
</feature>
<accession>A0AAN6TBU7</accession>
<gene>
    <name evidence="3" type="ORF">N656DRAFT_754858</name>
</gene>
<dbReference type="PANTHER" id="PTHR42678:SF34">
    <property type="entry name" value="OS04G0183300 PROTEIN"/>
    <property type="match status" value="1"/>
</dbReference>
<dbReference type="InterPro" id="IPR036928">
    <property type="entry name" value="AS_sf"/>
</dbReference>
<dbReference type="AlphaFoldDB" id="A0AAN6TBU7"/>
<evidence type="ECO:0000313" key="4">
    <source>
        <dbReference type="Proteomes" id="UP001302812"/>
    </source>
</evidence>
<dbReference type="EMBL" id="MU853345">
    <property type="protein sequence ID" value="KAK4111499.1"/>
    <property type="molecule type" value="Genomic_DNA"/>
</dbReference>
<dbReference type="PANTHER" id="PTHR42678">
    <property type="entry name" value="AMIDASE"/>
    <property type="match status" value="1"/>
</dbReference>
<dbReference type="GeneID" id="89937209"/>
<keyword evidence="1" id="KW-0732">Signal</keyword>
<dbReference type="Gene3D" id="3.90.1300.10">
    <property type="entry name" value="Amidase signature (AS) domain"/>
    <property type="match status" value="1"/>
</dbReference>
<evidence type="ECO:0000313" key="3">
    <source>
        <dbReference type="EMBL" id="KAK4111499.1"/>
    </source>
</evidence>
<feature type="signal peptide" evidence="1">
    <location>
        <begin position="1"/>
        <end position="25"/>
    </location>
</feature>
<keyword evidence="4" id="KW-1185">Reference proteome</keyword>
<proteinExistence type="predicted"/>
<organism evidence="3 4">
    <name type="scientific">Canariomyces notabilis</name>
    <dbReference type="NCBI Taxonomy" id="2074819"/>
    <lineage>
        <taxon>Eukaryota</taxon>
        <taxon>Fungi</taxon>
        <taxon>Dikarya</taxon>
        <taxon>Ascomycota</taxon>
        <taxon>Pezizomycotina</taxon>
        <taxon>Sordariomycetes</taxon>
        <taxon>Sordariomycetidae</taxon>
        <taxon>Sordariales</taxon>
        <taxon>Chaetomiaceae</taxon>
        <taxon>Canariomyces</taxon>
    </lineage>
</organism>
<reference evidence="3" key="2">
    <citation type="submission" date="2023-05" db="EMBL/GenBank/DDBJ databases">
        <authorList>
            <consortium name="Lawrence Berkeley National Laboratory"/>
            <person name="Steindorff A."/>
            <person name="Hensen N."/>
            <person name="Bonometti L."/>
            <person name="Westerberg I."/>
            <person name="Brannstrom I.O."/>
            <person name="Guillou S."/>
            <person name="Cros-Aarteil S."/>
            <person name="Calhoun S."/>
            <person name="Haridas S."/>
            <person name="Kuo A."/>
            <person name="Mondo S."/>
            <person name="Pangilinan J."/>
            <person name="Riley R."/>
            <person name="Labutti K."/>
            <person name="Andreopoulos B."/>
            <person name="Lipzen A."/>
            <person name="Chen C."/>
            <person name="Yanf M."/>
            <person name="Daum C."/>
            <person name="Ng V."/>
            <person name="Clum A."/>
            <person name="Ohm R."/>
            <person name="Martin F."/>
            <person name="Silar P."/>
            <person name="Natvig D."/>
            <person name="Lalanne C."/>
            <person name="Gautier V."/>
            <person name="Ament-Velasquez S.L."/>
            <person name="Kruys A."/>
            <person name="Hutchinson M.I."/>
            <person name="Powell A.J."/>
            <person name="Barry K."/>
            <person name="Miller A.N."/>
            <person name="Grigoriev I.V."/>
            <person name="Debuchy R."/>
            <person name="Gladieux P."/>
            <person name="Thoren M.H."/>
            <person name="Johannesson H."/>
        </authorList>
    </citation>
    <scope>NUCLEOTIDE SEQUENCE</scope>
    <source>
        <strain evidence="3">CBS 508.74</strain>
    </source>
</reference>
<reference evidence="3" key="1">
    <citation type="journal article" date="2023" name="Mol. Phylogenet. Evol.">
        <title>Genome-scale phylogeny and comparative genomics of the fungal order Sordariales.</title>
        <authorList>
            <person name="Hensen N."/>
            <person name="Bonometti L."/>
            <person name="Westerberg I."/>
            <person name="Brannstrom I.O."/>
            <person name="Guillou S."/>
            <person name="Cros-Aarteil S."/>
            <person name="Calhoun S."/>
            <person name="Haridas S."/>
            <person name="Kuo A."/>
            <person name="Mondo S."/>
            <person name="Pangilinan J."/>
            <person name="Riley R."/>
            <person name="LaButti K."/>
            <person name="Andreopoulos B."/>
            <person name="Lipzen A."/>
            <person name="Chen C."/>
            <person name="Yan M."/>
            <person name="Daum C."/>
            <person name="Ng V."/>
            <person name="Clum A."/>
            <person name="Steindorff A."/>
            <person name="Ohm R.A."/>
            <person name="Martin F."/>
            <person name="Silar P."/>
            <person name="Natvig D.O."/>
            <person name="Lalanne C."/>
            <person name="Gautier V."/>
            <person name="Ament-Velasquez S.L."/>
            <person name="Kruys A."/>
            <person name="Hutchinson M.I."/>
            <person name="Powell A.J."/>
            <person name="Barry K."/>
            <person name="Miller A.N."/>
            <person name="Grigoriev I.V."/>
            <person name="Debuchy R."/>
            <person name="Gladieux P."/>
            <person name="Hiltunen Thoren M."/>
            <person name="Johannesson H."/>
        </authorList>
    </citation>
    <scope>NUCLEOTIDE SEQUENCE</scope>
    <source>
        <strain evidence="3">CBS 508.74</strain>
    </source>
</reference>
<evidence type="ECO:0000259" key="2">
    <source>
        <dbReference type="Pfam" id="PF01425"/>
    </source>
</evidence>
<dbReference type="Proteomes" id="UP001302812">
    <property type="component" value="Unassembled WGS sequence"/>
</dbReference>
<dbReference type="RefSeq" id="XP_064669069.1">
    <property type="nucleotide sequence ID" value="XM_064813084.1"/>
</dbReference>
<dbReference type="InterPro" id="IPR023631">
    <property type="entry name" value="Amidase_dom"/>
</dbReference>
<evidence type="ECO:0000256" key="1">
    <source>
        <dbReference type="SAM" id="SignalP"/>
    </source>
</evidence>
<protein>
    <submittedName>
        <fullName evidence="3">Amidase signature enzyme</fullName>
    </submittedName>
</protein>
<dbReference type="Pfam" id="PF01425">
    <property type="entry name" value="Amidase"/>
    <property type="match status" value="1"/>
</dbReference>
<comment type="caution">
    <text evidence="3">The sequence shown here is derived from an EMBL/GenBank/DDBJ whole genome shotgun (WGS) entry which is preliminary data.</text>
</comment>
<name>A0AAN6TBU7_9PEZI</name>
<sequence>MARLTTWRLISTASALWLGIASLAAANCSLSVKGEQFPSLIDVTIEDLEKGLNKGLFTSVDLVKAYLARIAQVNPILHAINEVNPDALAIATDLDAMRAKGKTLGPLHGIPIIIKDNIATADKMNNTAGSFALVGAKVPRDSTMAAKLRQAGAIIVAKANLSQWANYRSSNSSNGWSAYGGQVTGAYYPNQDPSGSSSGSGVASSIGLALAALGTETSGSIVSPSQRGNLVGVKPTVGLTSRYLVVPISSHQDTIGPMARTVKDAAIILQAIAGRDCHDNYTSAIPNNGKIPNYLAALKPGALKNARIGIPYNALSPSASSIEMTAFYAAVETMKKEGAQIISANFTVPNPATTSIVLGADFVSDLAAYLSQLTHNPHNLHTLADVRKFTQTFAGEMYPDRNTATWDAALALGYNNTDIRFWQELQKNYYWGGEGGLLGAVERNKLDAVIMPTSQAAGRAAIQGAPIVTVPLGFYPASWNVTVSGRGLVQQGPNMPFGLSFLGSKFSEEKLLALAYAFEQKTQVRAKGPKPYIVPNIELGDIAGF</sequence>
<dbReference type="SUPFAM" id="SSF75304">
    <property type="entry name" value="Amidase signature (AS) enzymes"/>
    <property type="match status" value="1"/>
</dbReference>